<name>A0A8J5XWG6_9ROSI</name>
<comment type="caution">
    <text evidence="3">The sequence shown here is derived from an EMBL/GenBank/DDBJ whole genome shotgun (WGS) entry which is preliminary data.</text>
</comment>
<feature type="region of interest" description="Disordered" evidence="2">
    <location>
        <begin position="255"/>
        <end position="281"/>
    </location>
</feature>
<reference evidence="3 4" key="1">
    <citation type="journal article" date="2021" name="bioRxiv">
        <title>The Gossypium anomalum genome as a resource for cotton improvement and evolutionary analysis of hybrid incompatibility.</title>
        <authorList>
            <person name="Grover C.E."/>
            <person name="Yuan D."/>
            <person name="Arick M.A."/>
            <person name="Miller E.R."/>
            <person name="Hu G."/>
            <person name="Peterson D.G."/>
            <person name="Wendel J.F."/>
            <person name="Udall J.A."/>
        </authorList>
    </citation>
    <scope>NUCLEOTIDE SEQUENCE [LARGE SCALE GENOMIC DNA]</scope>
    <source>
        <strain evidence="3">JFW-Udall</strain>
        <tissue evidence="3">Leaf</tissue>
    </source>
</reference>
<dbReference type="OrthoDB" id="10563119at2759"/>
<proteinExistence type="predicted"/>
<dbReference type="PANTHER" id="PTHR33067">
    <property type="entry name" value="RNA-DIRECTED DNA POLYMERASE-RELATED"/>
    <property type="match status" value="1"/>
</dbReference>
<sequence>MAENQDNPLPPAIPAELANQNPALRTMYDYAKPNFTGTESRIDENPNTHLANFLELCDTFKINGVSDDAIRLRLFLFSLRNKAKQWLNSLPRGSITTWECPHHGLPLWLQVQTFYNGVNPSTKQMIDAAAGGTINNKTPEDAYEFIEEMSLNNYQWQVMRTKLMKTAGVYNIDSVTMLFNQVGLLNKKIDGLLGSTQVHPIMRYDSSGGGVHTEYPPFNPTTEEEQVNYMGNNNFRSQNNPYSNTYNASWKNHLNFSWGGQQNQRPQNPQGFQQPPYQQEKKSNLEEMLSKFISVSETHFQNTETALKNQQASIQGLETQIGQLSKLISERPQGSLPSNTEPNPREQLNAIDTQEGCDETEPEPRQENVESKGDGEMPNSAKFLKKLLTNKRKLDTTSHVELNVICSAILKNKLPNKLKDPGSFTIPCLIGSLSVNNALANLGASINVMPYKMFKRLGLGTGELTLRAGDDAITLQARDSVKTSKTQDNAIKPIDDKANIQSSLQEPPQTKITKTVHYYHEENKDVGDKVLLDATDPHIVTTTPNEKISLMVLSIFLFSTVENTRPPTRACLKPWQNRGSDTACDTAVWKQGKDFPKARDAINPHGRATWLWACDTPVPVNRGQQYTSLVPYTWAWEKRTKLSTTVQYGRFPLHGCIPVPYARACYQHARVPPYSSFRFTSSTLSIMSSSRGKKAAVPSSKRRKGPGSFSVLAKPKFGTHSSSFCKLCKRNYFRYYARDPSLQVAALTGPP</sequence>
<dbReference type="EMBL" id="JAHUZN010000013">
    <property type="protein sequence ID" value="KAG8472588.1"/>
    <property type="molecule type" value="Genomic_DNA"/>
</dbReference>
<evidence type="ECO:0000256" key="1">
    <source>
        <dbReference type="SAM" id="Coils"/>
    </source>
</evidence>
<keyword evidence="1" id="KW-0175">Coiled coil</keyword>
<accession>A0A8J5XWG6</accession>
<evidence type="ECO:0000313" key="4">
    <source>
        <dbReference type="Proteomes" id="UP000701853"/>
    </source>
</evidence>
<gene>
    <name evidence="3" type="ORF">CXB51_034388</name>
</gene>
<dbReference type="AlphaFoldDB" id="A0A8J5XWG6"/>
<keyword evidence="4" id="KW-1185">Reference proteome</keyword>
<evidence type="ECO:0000313" key="3">
    <source>
        <dbReference type="EMBL" id="KAG8472588.1"/>
    </source>
</evidence>
<feature type="coiled-coil region" evidence="1">
    <location>
        <begin position="300"/>
        <end position="327"/>
    </location>
</feature>
<feature type="compositionally biased region" description="Basic and acidic residues" evidence="2">
    <location>
        <begin position="362"/>
        <end position="375"/>
    </location>
</feature>
<dbReference type="Gene3D" id="2.40.70.10">
    <property type="entry name" value="Acid Proteases"/>
    <property type="match status" value="1"/>
</dbReference>
<feature type="compositionally biased region" description="Low complexity" evidence="2">
    <location>
        <begin position="259"/>
        <end position="278"/>
    </location>
</feature>
<evidence type="ECO:0008006" key="5">
    <source>
        <dbReference type="Google" id="ProtNLM"/>
    </source>
</evidence>
<protein>
    <recommendedName>
        <fullName evidence="5">Retrotransposon gag domain-containing protein</fullName>
    </recommendedName>
</protein>
<evidence type="ECO:0000256" key="2">
    <source>
        <dbReference type="SAM" id="MobiDB-lite"/>
    </source>
</evidence>
<feature type="region of interest" description="Disordered" evidence="2">
    <location>
        <begin position="353"/>
        <end position="378"/>
    </location>
</feature>
<dbReference type="Proteomes" id="UP000701853">
    <property type="component" value="Chromosome 13"/>
</dbReference>
<dbReference type="InterPro" id="IPR021109">
    <property type="entry name" value="Peptidase_aspartic_dom_sf"/>
</dbReference>
<organism evidence="3 4">
    <name type="scientific">Gossypium anomalum</name>
    <dbReference type="NCBI Taxonomy" id="47600"/>
    <lineage>
        <taxon>Eukaryota</taxon>
        <taxon>Viridiplantae</taxon>
        <taxon>Streptophyta</taxon>
        <taxon>Embryophyta</taxon>
        <taxon>Tracheophyta</taxon>
        <taxon>Spermatophyta</taxon>
        <taxon>Magnoliopsida</taxon>
        <taxon>eudicotyledons</taxon>
        <taxon>Gunneridae</taxon>
        <taxon>Pentapetalae</taxon>
        <taxon>rosids</taxon>
        <taxon>malvids</taxon>
        <taxon>Malvales</taxon>
        <taxon>Malvaceae</taxon>
        <taxon>Malvoideae</taxon>
        <taxon>Gossypium</taxon>
    </lineage>
</organism>
<dbReference type="PANTHER" id="PTHR33067:SF35">
    <property type="entry name" value="ASPARTIC PEPTIDASE DDI1-TYPE DOMAIN-CONTAINING PROTEIN"/>
    <property type="match status" value="1"/>
</dbReference>